<comment type="similarity">
    <text evidence="1">Belongs to the thioredoxin family. DsbA subfamily.</text>
</comment>
<evidence type="ECO:0000256" key="2">
    <source>
        <dbReference type="ARBA" id="ARBA00022729"/>
    </source>
</evidence>
<dbReference type="GO" id="GO:0016491">
    <property type="term" value="F:oxidoreductase activity"/>
    <property type="evidence" value="ECO:0007669"/>
    <property type="project" value="UniProtKB-KW"/>
</dbReference>
<dbReference type="Gene3D" id="3.40.30.10">
    <property type="entry name" value="Glutaredoxin"/>
    <property type="match status" value="1"/>
</dbReference>
<evidence type="ECO:0000259" key="7">
    <source>
        <dbReference type="Pfam" id="PF13462"/>
    </source>
</evidence>
<gene>
    <name evidence="8" type="ORF">A2572_03100</name>
</gene>
<keyword evidence="4" id="KW-1015">Disulfide bond</keyword>
<name>A0A1F5FWU6_9BACT</name>
<keyword evidence="6" id="KW-1133">Transmembrane helix</keyword>
<feature type="transmembrane region" description="Helical" evidence="6">
    <location>
        <begin position="6"/>
        <end position="25"/>
    </location>
</feature>
<feature type="domain" description="Thioredoxin-like fold" evidence="7">
    <location>
        <begin position="55"/>
        <end position="210"/>
    </location>
</feature>
<dbReference type="Proteomes" id="UP000179237">
    <property type="component" value="Unassembled WGS sequence"/>
</dbReference>
<keyword evidence="2" id="KW-0732">Signal</keyword>
<evidence type="ECO:0000313" key="9">
    <source>
        <dbReference type="Proteomes" id="UP000179237"/>
    </source>
</evidence>
<dbReference type="InterPro" id="IPR036249">
    <property type="entry name" value="Thioredoxin-like_sf"/>
</dbReference>
<dbReference type="InterPro" id="IPR012336">
    <property type="entry name" value="Thioredoxin-like_fold"/>
</dbReference>
<keyword evidence="6" id="KW-0812">Transmembrane</keyword>
<evidence type="ECO:0000256" key="6">
    <source>
        <dbReference type="SAM" id="Phobius"/>
    </source>
</evidence>
<evidence type="ECO:0000256" key="4">
    <source>
        <dbReference type="ARBA" id="ARBA00023157"/>
    </source>
</evidence>
<evidence type="ECO:0000256" key="1">
    <source>
        <dbReference type="ARBA" id="ARBA00005791"/>
    </source>
</evidence>
<dbReference type="EMBL" id="MFAQ01000002">
    <property type="protein sequence ID" value="OGD84090.1"/>
    <property type="molecule type" value="Genomic_DNA"/>
</dbReference>
<keyword evidence="5" id="KW-0676">Redox-active center</keyword>
<dbReference type="PANTHER" id="PTHR13887">
    <property type="entry name" value="GLUTATHIONE S-TRANSFERASE KAPPA"/>
    <property type="match status" value="1"/>
</dbReference>
<evidence type="ECO:0000313" key="8">
    <source>
        <dbReference type="EMBL" id="OGD84090.1"/>
    </source>
</evidence>
<keyword evidence="3" id="KW-0560">Oxidoreductase</keyword>
<proteinExistence type="inferred from homology"/>
<dbReference type="PANTHER" id="PTHR13887:SF14">
    <property type="entry name" value="DISULFIDE BOND FORMATION PROTEIN D"/>
    <property type="match status" value="1"/>
</dbReference>
<evidence type="ECO:0000256" key="3">
    <source>
        <dbReference type="ARBA" id="ARBA00023002"/>
    </source>
</evidence>
<sequence length="214" mass="23344">MTDLKNTLLIIGGSIVVVLAVIFGLTRMSGTSTTSITSVDQQQLVDGARFVRDNGETKVSVVTFADIQCPSCKAAKESLKELETMPGVKYVVRHFPLPPNIHKHSLISAKAVEAGRVMGKGWEMMNLMFDKQTEWSGINKPERQFVEYAKSLGLDELKFEEAMNSNEVAVLVQTDASLANRLQLSGTPTIFVNGELVGAPFVMEKVKGILAKGQ</sequence>
<protein>
    <recommendedName>
        <fullName evidence="7">Thioredoxin-like fold domain-containing protein</fullName>
    </recommendedName>
</protein>
<reference evidence="8 9" key="1">
    <citation type="journal article" date="2016" name="Nat. Commun.">
        <title>Thousands of microbial genomes shed light on interconnected biogeochemical processes in an aquifer system.</title>
        <authorList>
            <person name="Anantharaman K."/>
            <person name="Brown C.T."/>
            <person name="Hug L.A."/>
            <person name="Sharon I."/>
            <person name="Castelle C.J."/>
            <person name="Probst A.J."/>
            <person name="Thomas B.C."/>
            <person name="Singh A."/>
            <person name="Wilkins M.J."/>
            <person name="Karaoz U."/>
            <person name="Brodie E.L."/>
            <person name="Williams K.H."/>
            <person name="Hubbard S.S."/>
            <person name="Banfield J.F."/>
        </authorList>
    </citation>
    <scope>NUCLEOTIDE SEQUENCE [LARGE SCALE GENOMIC DNA]</scope>
</reference>
<keyword evidence="6" id="KW-0472">Membrane</keyword>
<organism evidence="8 9">
    <name type="scientific">Candidatus Collierbacteria bacterium RIFOXYD1_FULL_40_9</name>
    <dbReference type="NCBI Taxonomy" id="1817731"/>
    <lineage>
        <taxon>Bacteria</taxon>
        <taxon>Candidatus Collieribacteriota</taxon>
    </lineage>
</organism>
<evidence type="ECO:0000256" key="5">
    <source>
        <dbReference type="ARBA" id="ARBA00023284"/>
    </source>
</evidence>
<comment type="caution">
    <text evidence="8">The sequence shown here is derived from an EMBL/GenBank/DDBJ whole genome shotgun (WGS) entry which is preliminary data.</text>
</comment>
<dbReference type="SUPFAM" id="SSF52833">
    <property type="entry name" value="Thioredoxin-like"/>
    <property type="match status" value="1"/>
</dbReference>
<accession>A0A1F5FWU6</accession>
<dbReference type="Pfam" id="PF13462">
    <property type="entry name" value="Thioredoxin_4"/>
    <property type="match status" value="1"/>
</dbReference>
<dbReference type="AlphaFoldDB" id="A0A1F5FWU6"/>